<dbReference type="Proteomes" id="UP000655868">
    <property type="component" value="Unassembled WGS sequence"/>
</dbReference>
<feature type="transmembrane region" description="Helical" evidence="1">
    <location>
        <begin position="208"/>
        <end position="230"/>
    </location>
</feature>
<protein>
    <recommendedName>
        <fullName evidence="4">DUF445 domain-containing protein</fullName>
    </recommendedName>
</protein>
<evidence type="ECO:0000256" key="1">
    <source>
        <dbReference type="SAM" id="Phobius"/>
    </source>
</evidence>
<keyword evidence="1" id="KW-1133">Transmembrane helix</keyword>
<feature type="transmembrane region" description="Helical" evidence="1">
    <location>
        <begin position="405"/>
        <end position="426"/>
    </location>
</feature>
<dbReference type="PANTHER" id="PTHR35791">
    <property type="entry name" value="UPF0754 MEMBRANE PROTEIN YHEB"/>
    <property type="match status" value="1"/>
</dbReference>
<keyword evidence="1" id="KW-0472">Membrane</keyword>
<keyword evidence="3" id="KW-1185">Reference proteome</keyword>
<feature type="transmembrane region" description="Helical" evidence="1">
    <location>
        <begin position="236"/>
        <end position="258"/>
    </location>
</feature>
<reference evidence="2" key="1">
    <citation type="submission" date="2020-12" db="EMBL/GenBank/DDBJ databases">
        <title>Antrihabitans popcorni sp. nov. and Antrihabitans auranticaus sp. nov., isolated from a larva cave.</title>
        <authorList>
            <person name="Lee S.D."/>
            <person name="Kim I.S."/>
        </authorList>
    </citation>
    <scope>NUCLEOTIDE SEQUENCE</scope>
    <source>
        <strain evidence="2">YC3-6</strain>
    </source>
</reference>
<dbReference type="AlphaFoldDB" id="A0A934U1Y5"/>
<accession>A0A934U1Y5</accession>
<sequence>MLHQYNSLLLELITVPLFTGVIGYITNWTGVLMLFRPLEFHGIRVPGLRMVFRYLPKRVQVLPLFREDGRLGWQGIIPSRADKMASLAVDKGLSKLGNVSDFYRQMEPEKLAAHMTVIAQSEIRAIVETLIERENPQLWRNLPSQVKEAVHARVRQQLPEIVEEMTDAFGDNIDQLLDVKLMVIKHFTANPQLLNDLFMIMGKRELRFMVNFGFYFGFPMGFLTVAFLELVAREWYVLPIGGIIIGWVVNYIGISMIFEPVFPKWYCPWRQGLLLKRQPEITVLYAAMVAEKVMTLENIGHELLHGANADRTKALLETTLRPAVDKSMGPARVAVKFAMGSSSYDRLKDSMASEVSAFVPMMYADEEFGIHQAGNIKTFIAKQMSAMGPDDFVELLRSAIKQDEWLLFLHGGVLGAFAGLLHLAIFGV</sequence>
<dbReference type="PANTHER" id="PTHR35791:SF1">
    <property type="entry name" value="UPF0754 MEMBRANE PROTEIN YHEB"/>
    <property type="match status" value="1"/>
</dbReference>
<evidence type="ECO:0000313" key="2">
    <source>
        <dbReference type="EMBL" id="MBJ8338536.1"/>
    </source>
</evidence>
<gene>
    <name evidence="2" type="ORF">JGU71_06545</name>
</gene>
<organism evidence="2 3">
    <name type="scientific">Antrihabitans stalagmiti</name>
    <dbReference type="NCBI Taxonomy" id="2799499"/>
    <lineage>
        <taxon>Bacteria</taxon>
        <taxon>Bacillati</taxon>
        <taxon>Actinomycetota</taxon>
        <taxon>Actinomycetes</taxon>
        <taxon>Mycobacteriales</taxon>
        <taxon>Nocardiaceae</taxon>
        <taxon>Antrihabitans</taxon>
    </lineage>
</organism>
<keyword evidence="1" id="KW-0812">Transmembrane</keyword>
<dbReference type="EMBL" id="JAEMNV010000002">
    <property type="protein sequence ID" value="MBJ8338536.1"/>
    <property type="molecule type" value="Genomic_DNA"/>
</dbReference>
<name>A0A934U1Y5_9NOCA</name>
<evidence type="ECO:0008006" key="4">
    <source>
        <dbReference type="Google" id="ProtNLM"/>
    </source>
</evidence>
<proteinExistence type="predicted"/>
<evidence type="ECO:0000313" key="3">
    <source>
        <dbReference type="Proteomes" id="UP000655868"/>
    </source>
</evidence>
<feature type="transmembrane region" description="Helical" evidence="1">
    <location>
        <begin position="12"/>
        <end position="35"/>
    </location>
</feature>
<comment type="caution">
    <text evidence="2">The sequence shown here is derived from an EMBL/GenBank/DDBJ whole genome shotgun (WGS) entry which is preliminary data.</text>
</comment>